<accession>A0AAN7PPI6</accession>
<keyword evidence="10" id="KW-0508">mRNA splicing</keyword>
<comment type="subcellular location">
    <subcellularLocation>
        <location evidence="1">Nucleus speckle</location>
    </subcellularLocation>
</comment>
<dbReference type="Gene3D" id="6.10.250.1290">
    <property type="match status" value="1"/>
</dbReference>
<keyword evidence="4" id="KW-0507">mRNA processing</keyword>
<keyword evidence="17" id="KW-1185">Reference proteome</keyword>
<dbReference type="GO" id="GO:0005681">
    <property type="term" value="C:spliceosomal complex"/>
    <property type="evidence" value="ECO:0007669"/>
    <property type="project" value="UniProtKB-KW"/>
</dbReference>
<comment type="caution">
    <text evidence="16">The sequence shown here is derived from an EMBL/GenBank/DDBJ whole genome shotgun (WGS) entry which is preliminary data.</text>
</comment>
<gene>
    <name evidence="16" type="ORF">RN001_002147</name>
</gene>
<evidence type="ECO:0000256" key="12">
    <source>
        <dbReference type="ARBA" id="ARBA00068386"/>
    </source>
</evidence>
<keyword evidence="8" id="KW-0238">DNA-binding</keyword>
<dbReference type="InterPro" id="IPR050923">
    <property type="entry name" value="Cell_Proc_Reg/RNA_Proc"/>
</dbReference>
<dbReference type="InterPro" id="IPR008984">
    <property type="entry name" value="SMAD_FHA_dom_sf"/>
</dbReference>
<evidence type="ECO:0000256" key="10">
    <source>
        <dbReference type="ARBA" id="ARBA00023187"/>
    </source>
</evidence>
<keyword evidence="6" id="KW-0694">RNA-binding</keyword>
<evidence type="ECO:0000313" key="16">
    <source>
        <dbReference type="EMBL" id="KAK4885876.1"/>
    </source>
</evidence>
<evidence type="ECO:0000313" key="17">
    <source>
        <dbReference type="Proteomes" id="UP001353858"/>
    </source>
</evidence>
<evidence type="ECO:0000256" key="14">
    <source>
        <dbReference type="SAM" id="MobiDB-lite"/>
    </source>
</evidence>
<evidence type="ECO:0000256" key="2">
    <source>
        <dbReference type="ARBA" id="ARBA00022491"/>
    </source>
</evidence>
<dbReference type="GO" id="GO:0016607">
    <property type="term" value="C:nuclear speck"/>
    <property type="evidence" value="ECO:0007669"/>
    <property type="project" value="UniProtKB-SubCell"/>
</dbReference>
<dbReference type="GO" id="GO:0003723">
    <property type="term" value="F:RNA binding"/>
    <property type="evidence" value="ECO:0007669"/>
    <property type="project" value="UniProtKB-KW"/>
</dbReference>
<sequence>MANHYEVPNWAGKPPVGLHLDVLKGEKLIQKLMIDEKKCYLFGRNSQMNDFCIDHASCSRVHAALVYHKILNRPFLVDLGSTHGTFVGSLRLEGYKPTQLPIGSNFHFGASTRTYIIRERPQAGIRPIIDEIEKVGEDIDGGLLGLPETETELDNLTEFNTAHNRRISMLGISDDSEKRNANRKRKRRGVSFNEDEEIINPEDIDPSIGKFRNLIQSTVVPSAQKRQKFNDSIGLGVSEFKMPRNIHSVVPQLYQDLPPESSNPGFGNVGIYSSLNSKLGLVLPNPAPDVDMEQTFSQVASFAPPQVSVSDGLEPKKKKYAKEAWPGKKPTQSLLV</sequence>
<keyword evidence="3" id="KW-0597">Phosphoprotein</keyword>
<dbReference type="SUPFAM" id="SSF49879">
    <property type="entry name" value="SMAD/FHA domain"/>
    <property type="match status" value="1"/>
</dbReference>
<dbReference type="GO" id="GO:0006397">
    <property type="term" value="P:mRNA processing"/>
    <property type="evidence" value="ECO:0007669"/>
    <property type="project" value="UniProtKB-KW"/>
</dbReference>
<dbReference type="AlphaFoldDB" id="A0AAN7PPI6"/>
<evidence type="ECO:0000256" key="3">
    <source>
        <dbReference type="ARBA" id="ARBA00022553"/>
    </source>
</evidence>
<evidence type="ECO:0000256" key="13">
    <source>
        <dbReference type="ARBA" id="ARBA00077703"/>
    </source>
</evidence>
<evidence type="ECO:0000256" key="1">
    <source>
        <dbReference type="ARBA" id="ARBA00004324"/>
    </source>
</evidence>
<dbReference type="Proteomes" id="UP001353858">
    <property type="component" value="Unassembled WGS sequence"/>
</dbReference>
<organism evidence="16 17">
    <name type="scientific">Aquatica leii</name>
    <dbReference type="NCBI Taxonomy" id="1421715"/>
    <lineage>
        <taxon>Eukaryota</taxon>
        <taxon>Metazoa</taxon>
        <taxon>Ecdysozoa</taxon>
        <taxon>Arthropoda</taxon>
        <taxon>Hexapoda</taxon>
        <taxon>Insecta</taxon>
        <taxon>Pterygota</taxon>
        <taxon>Neoptera</taxon>
        <taxon>Endopterygota</taxon>
        <taxon>Coleoptera</taxon>
        <taxon>Polyphaga</taxon>
        <taxon>Elateriformia</taxon>
        <taxon>Elateroidea</taxon>
        <taxon>Lampyridae</taxon>
        <taxon>Luciolinae</taxon>
        <taxon>Aquatica</taxon>
    </lineage>
</organism>
<dbReference type="EMBL" id="JARPUR010000001">
    <property type="protein sequence ID" value="KAK4885876.1"/>
    <property type="molecule type" value="Genomic_DNA"/>
</dbReference>
<dbReference type="Pfam" id="PF00498">
    <property type="entry name" value="FHA"/>
    <property type="match status" value="1"/>
</dbReference>
<dbReference type="Gene3D" id="2.60.200.20">
    <property type="match status" value="1"/>
</dbReference>
<evidence type="ECO:0000256" key="8">
    <source>
        <dbReference type="ARBA" id="ARBA00023125"/>
    </source>
</evidence>
<reference evidence="17" key="1">
    <citation type="submission" date="2023-01" db="EMBL/GenBank/DDBJ databases">
        <title>Key to firefly adult light organ development and bioluminescence: homeobox transcription factors regulate luciferase expression and transportation to peroxisome.</title>
        <authorList>
            <person name="Fu X."/>
        </authorList>
    </citation>
    <scope>NUCLEOTIDE SEQUENCE [LARGE SCALE GENOMIC DNA]</scope>
</reference>
<keyword evidence="9" id="KW-0804">Transcription</keyword>
<dbReference type="FunFam" id="2.60.200.20:FF:000012">
    <property type="entry name" value="Nuclear inhibitor of protein phosphatase 1"/>
    <property type="match status" value="1"/>
</dbReference>
<feature type="region of interest" description="Disordered" evidence="14">
    <location>
        <begin position="305"/>
        <end position="336"/>
    </location>
</feature>
<evidence type="ECO:0000256" key="6">
    <source>
        <dbReference type="ARBA" id="ARBA00022884"/>
    </source>
</evidence>
<keyword evidence="11" id="KW-0539">Nucleus</keyword>
<proteinExistence type="predicted"/>
<evidence type="ECO:0000256" key="11">
    <source>
        <dbReference type="ARBA" id="ARBA00023242"/>
    </source>
</evidence>
<keyword evidence="2" id="KW-0678">Repressor</keyword>
<dbReference type="PANTHER" id="PTHR23308">
    <property type="entry name" value="NUCLEAR INHIBITOR OF PROTEIN PHOSPHATASE-1"/>
    <property type="match status" value="1"/>
</dbReference>
<evidence type="ECO:0000259" key="15">
    <source>
        <dbReference type="PROSITE" id="PS50006"/>
    </source>
</evidence>
<dbReference type="SMART" id="SM00240">
    <property type="entry name" value="FHA"/>
    <property type="match status" value="1"/>
</dbReference>
<protein>
    <recommendedName>
        <fullName evidence="12">Nuclear inhibitor of protein phosphatase 1</fullName>
    </recommendedName>
    <alternativeName>
        <fullName evidence="13">Protein phosphatase 1 regulatory inhibitor subunit 8</fullName>
    </alternativeName>
</protein>
<dbReference type="GO" id="GO:0008380">
    <property type="term" value="P:RNA splicing"/>
    <property type="evidence" value="ECO:0007669"/>
    <property type="project" value="UniProtKB-KW"/>
</dbReference>
<feature type="domain" description="FHA" evidence="15">
    <location>
        <begin position="40"/>
        <end position="92"/>
    </location>
</feature>
<keyword evidence="5" id="KW-0747">Spliceosome</keyword>
<dbReference type="GO" id="GO:0003677">
    <property type="term" value="F:DNA binding"/>
    <property type="evidence" value="ECO:0007669"/>
    <property type="project" value="UniProtKB-KW"/>
</dbReference>
<evidence type="ECO:0000256" key="5">
    <source>
        <dbReference type="ARBA" id="ARBA00022728"/>
    </source>
</evidence>
<keyword evidence="7" id="KW-0805">Transcription regulation</keyword>
<dbReference type="PROSITE" id="PS50006">
    <property type="entry name" value="FHA_DOMAIN"/>
    <property type="match status" value="1"/>
</dbReference>
<evidence type="ECO:0000256" key="4">
    <source>
        <dbReference type="ARBA" id="ARBA00022664"/>
    </source>
</evidence>
<evidence type="ECO:0000256" key="7">
    <source>
        <dbReference type="ARBA" id="ARBA00023015"/>
    </source>
</evidence>
<name>A0AAN7PPI6_9COLE</name>
<dbReference type="InterPro" id="IPR000253">
    <property type="entry name" value="FHA_dom"/>
</dbReference>
<evidence type="ECO:0000256" key="9">
    <source>
        <dbReference type="ARBA" id="ARBA00023163"/>
    </source>
</evidence>
<dbReference type="CDD" id="cd22674">
    <property type="entry name" value="FHA_PPP1R8"/>
    <property type="match status" value="1"/>
</dbReference>